<organism evidence="6 7">
    <name type="scientific">Rhamnella rubrinervis</name>
    <dbReference type="NCBI Taxonomy" id="2594499"/>
    <lineage>
        <taxon>Eukaryota</taxon>
        <taxon>Viridiplantae</taxon>
        <taxon>Streptophyta</taxon>
        <taxon>Embryophyta</taxon>
        <taxon>Tracheophyta</taxon>
        <taxon>Spermatophyta</taxon>
        <taxon>Magnoliopsida</taxon>
        <taxon>eudicotyledons</taxon>
        <taxon>Gunneridae</taxon>
        <taxon>Pentapetalae</taxon>
        <taxon>rosids</taxon>
        <taxon>fabids</taxon>
        <taxon>Rosales</taxon>
        <taxon>Rhamnaceae</taxon>
        <taxon>rhamnoid group</taxon>
        <taxon>Rhamneae</taxon>
        <taxon>Rhamnella</taxon>
    </lineage>
</organism>
<dbReference type="FunFam" id="3.30.530.20:FF:000007">
    <property type="entry name" value="Major pollen allergen Bet v 1-A"/>
    <property type="match status" value="1"/>
</dbReference>
<evidence type="ECO:0000256" key="1">
    <source>
        <dbReference type="ARBA" id="ARBA00009744"/>
    </source>
</evidence>
<dbReference type="GO" id="GO:0010427">
    <property type="term" value="F:abscisic acid binding"/>
    <property type="evidence" value="ECO:0007669"/>
    <property type="project" value="InterPro"/>
</dbReference>
<keyword evidence="7" id="KW-1185">Reference proteome</keyword>
<dbReference type="PROSITE" id="PS00451">
    <property type="entry name" value="PATHOGENESIS_BETVI"/>
    <property type="match status" value="1"/>
</dbReference>
<comment type="similarity">
    <text evidence="1 4">Belongs to the BetVI family.</text>
</comment>
<dbReference type="Proteomes" id="UP000796880">
    <property type="component" value="Unassembled WGS sequence"/>
</dbReference>
<dbReference type="Gene3D" id="3.30.530.20">
    <property type="match status" value="1"/>
</dbReference>
<evidence type="ECO:0000256" key="2">
    <source>
        <dbReference type="ARBA" id="ARBA00022821"/>
    </source>
</evidence>
<keyword evidence="2 4" id="KW-0611">Plant defense</keyword>
<dbReference type="GO" id="GO:0005737">
    <property type="term" value="C:cytoplasm"/>
    <property type="evidence" value="ECO:0007669"/>
    <property type="project" value="TreeGrafter"/>
</dbReference>
<reference evidence="6" key="1">
    <citation type="submission" date="2020-03" db="EMBL/GenBank/DDBJ databases">
        <title>A high-quality chromosome-level genome assembly of a woody plant with both climbing and erect habits, Rhamnella rubrinervis.</title>
        <authorList>
            <person name="Lu Z."/>
            <person name="Yang Y."/>
            <person name="Zhu X."/>
            <person name="Sun Y."/>
        </authorList>
    </citation>
    <scope>NUCLEOTIDE SEQUENCE</scope>
    <source>
        <strain evidence="6">BYM</strain>
        <tissue evidence="6">Leaf</tissue>
    </source>
</reference>
<dbReference type="GO" id="GO:0005634">
    <property type="term" value="C:nucleus"/>
    <property type="evidence" value="ECO:0007669"/>
    <property type="project" value="TreeGrafter"/>
</dbReference>
<dbReference type="AlphaFoldDB" id="A0A8K0GQI7"/>
<dbReference type="EMBL" id="VOIH02000009">
    <property type="protein sequence ID" value="KAF3437742.1"/>
    <property type="molecule type" value="Genomic_DNA"/>
</dbReference>
<dbReference type="InterPro" id="IPR023393">
    <property type="entry name" value="START-like_dom_sf"/>
</dbReference>
<dbReference type="CDD" id="cd07816">
    <property type="entry name" value="Bet_v1-like"/>
    <property type="match status" value="1"/>
</dbReference>
<proteinExistence type="inferred from homology"/>
<protein>
    <recommendedName>
        <fullName evidence="5">Bet v I/Major latex protein domain-containing protein</fullName>
    </recommendedName>
</protein>
<evidence type="ECO:0000313" key="6">
    <source>
        <dbReference type="EMBL" id="KAF3437742.1"/>
    </source>
</evidence>
<dbReference type="InterPro" id="IPR000916">
    <property type="entry name" value="Bet_v_I/MLP"/>
</dbReference>
<keyword evidence="3 4" id="KW-0568">Pathogenesis-related protein</keyword>
<dbReference type="InterPro" id="IPR024949">
    <property type="entry name" value="Bet_v_I_allergen"/>
</dbReference>
<evidence type="ECO:0000256" key="3">
    <source>
        <dbReference type="ARBA" id="ARBA00023265"/>
    </source>
</evidence>
<dbReference type="Pfam" id="PF00407">
    <property type="entry name" value="Bet_v_1"/>
    <property type="match status" value="1"/>
</dbReference>
<evidence type="ECO:0000259" key="5">
    <source>
        <dbReference type="Pfam" id="PF00407"/>
    </source>
</evidence>
<feature type="domain" description="Bet v I/Major latex protein" evidence="5">
    <location>
        <begin position="8"/>
        <end position="148"/>
    </location>
</feature>
<dbReference type="GO" id="GO:0004864">
    <property type="term" value="F:protein phosphatase inhibitor activity"/>
    <property type="evidence" value="ECO:0007669"/>
    <property type="project" value="InterPro"/>
</dbReference>
<sequence length="154" mass="16616">MSENTSVIAPARLFKSLILDADSLIPKVVPQAVKNTEIVSGNGGPGTIKKVQFGEGSQFKYVVQQIDEVDAEKLTYNYTVIEGDVLGDAVEKISYATKVIAGQGGGSILKNTATYFTKADHVIPDEQIKQGKEKSFGLFKIVEAYLVANPDAYN</sequence>
<dbReference type="PANTHER" id="PTHR31213:SF55">
    <property type="entry name" value="STRESS-INDUCED PROTEIN SAM22"/>
    <property type="match status" value="1"/>
</dbReference>
<dbReference type="GO" id="GO:0038023">
    <property type="term" value="F:signaling receptor activity"/>
    <property type="evidence" value="ECO:0007669"/>
    <property type="project" value="InterPro"/>
</dbReference>
<accession>A0A8K0GQI7</accession>
<dbReference type="SUPFAM" id="SSF55961">
    <property type="entry name" value="Bet v1-like"/>
    <property type="match status" value="1"/>
</dbReference>
<dbReference type="GO" id="GO:0009738">
    <property type="term" value="P:abscisic acid-activated signaling pathway"/>
    <property type="evidence" value="ECO:0007669"/>
    <property type="project" value="InterPro"/>
</dbReference>
<dbReference type="OrthoDB" id="1858506at2759"/>
<evidence type="ECO:0000256" key="4">
    <source>
        <dbReference type="RuleBase" id="RU000409"/>
    </source>
</evidence>
<name>A0A8K0GQI7_9ROSA</name>
<comment type="caution">
    <text evidence="6">The sequence shown here is derived from an EMBL/GenBank/DDBJ whole genome shotgun (WGS) entry which is preliminary data.</text>
</comment>
<dbReference type="InterPro" id="IPR050279">
    <property type="entry name" value="Plant_def-hormone_signal"/>
</dbReference>
<dbReference type="PRINTS" id="PR00634">
    <property type="entry name" value="BETALLERGEN"/>
</dbReference>
<evidence type="ECO:0000313" key="7">
    <source>
        <dbReference type="Proteomes" id="UP000796880"/>
    </source>
</evidence>
<gene>
    <name evidence="6" type="ORF">FNV43_RR20498</name>
</gene>
<dbReference type="GO" id="GO:0006952">
    <property type="term" value="P:defense response"/>
    <property type="evidence" value="ECO:0007669"/>
    <property type="project" value="UniProtKB-KW"/>
</dbReference>
<dbReference type="PANTHER" id="PTHR31213">
    <property type="entry name" value="OS08G0374000 PROTEIN-RELATED"/>
    <property type="match status" value="1"/>
</dbReference>